<name>A0A1M6U3J8_PSETH</name>
<accession>A0A1M6U3J8</accession>
<dbReference type="PANTHER" id="PTHR40763:SF5">
    <property type="entry name" value="MEMBRANE PROTEIN"/>
    <property type="match status" value="1"/>
</dbReference>
<keyword evidence="4" id="KW-1185">Reference proteome</keyword>
<dbReference type="Pfam" id="PF08044">
    <property type="entry name" value="DUF1707"/>
    <property type="match status" value="1"/>
</dbReference>
<dbReference type="STRING" id="1848.SAMN05443637_109110"/>
<evidence type="ECO:0000259" key="2">
    <source>
        <dbReference type="Pfam" id="PF08044"/>
    </source>
</evidence>
<evidence type="ECO:0000256" key="1">
    <source>
        <dbReference type="SAM" id="MobiDB-lite"/>
    </source>
</evidence>
<dbReference type="OrthoDB" id="4772576at2"/>
<gene>
    <name evidence="3" type="ORF">SAMN05443637_109110</name>
</gene>
<organism evidence="3 4">
    <name type="scientific">Pseudonocardia thermophila</name>
    <dbReference type="NCBI Taxonomy" id="1848"/>
    <lineage>
        <taxon>Bacteria</taxon>
        <taxon>Bacillati</taxon>
        <taxon>Actinomycetota</taxon>
        <taxon>Actinomycetes</taxon>
        <taxon>Pseudonocardiales</taxon>
        <taxon>Pseudonocardiaceae</taxon>
        <taxon>Pseudonocardia</taxon>
    </lineage>
</organism>
<feature type="region of interest" description="Disordered" evidence="1">
    <location>
        <begin position="63"/>
        <end position="83"/>
    </location>
</feature>
<evidence type="ECO:0000313" key="3">
    <source>
        <dbReference type="EMBL" id="SHK63740.1"/>
    </source>
</evidence>
<sequence>MAQETEGGRKPEIRIGDAERRAVDARLQKAQAEGRITLVEYDERAARCWAARTQAELDELTADLPPEPVSASEEPVKVEPERTEGQQGVLARIGNAIGSVAVLALLGYAAVTILGADDGAAIFGNLSVSVPPGQQRVEVGMLFGNAEVVVPDGVRARTTGTVLFGNRVCEEACSPSAANAPTVVVDATGAFGSVRVLTESEKRAHAADRAGARSDRDDD</sequence>
<dbReference type="InterPro" id="IPR012551">
    <property type="entry name" value="DUF1707_SHOCT-like"/>
</dbReference>
<dbReference type="RefSeq" id="WP_073457422.1">
    <property type="nucleotide sequence ID" value="NZ_CALGVN010000044.1"/>
</dbReference>
<feature type="compositionally biased region" description="Basic and acidic residues" evidence="1">
    <location>
        <begin position="74"/>
        <end position="83"/>
    </location>
</feature>
<proteinExistence type="predicted"/>
<dbReference type="EMBL" id="FRAP01000009">
    <property type="protein sequence ID" value="SHK63740.1"/>
    <property type="molecule type" value="Genomic_DNA"/>
</dbReference>
<dbReference type="AlphaFoldDB" id="A0A1M6U3J8"/>
<evidence type="ECO:0000313" key="4">
    <source>
        <dbReference type="Proteomes" id="UP000184363"/>
    </source>
</evidence>
<dbReference type="PANTHER" id="PTHR40763">
    <property type="entry name" value="MEMBRANE PROTEIN-RELATED"/>
    <property type="match status" value="1"/>
</dbReference>
<reference evidence="3 4" key="1">
    <citation type="submission" date="2016-11" db="EMBL/GenBank/DDBJ databases">
        <authorList>
            <person name="Jaros S."/>
            <person name="Januszkiewicz K."/>
            <person name="Wedrychowicz H."/>
        </authorList>
    </citation>
    <scope>NUCLEOTIDE SEQUENCE [LARGE SCALE GENOMIC DNA]</scope>
    <source>
        <strain evidence="3 4">DSM 43832</strain>
    </source>
</reference>
<protein>
    <recommendedName>
        <fullName evidence="2">DUF1707 domain-containing protein</fullName>
    </recommendedName>
</protein>
<dbReference type="Proteomes" id="UP000184363">
    <property type="component" value="Unassembled WGS sequence"/>
</dbReference>
<feature type="domain" description="DUF1707" evidence="2">
    <location>
        <begin position="13"/>
        <end position="65"/>
    </location>
</feature>